<reference evidence="1 2" key="1">
    <citation type="submission" date="2019-01" db="EMBL/GenBank/DDBJ databases">
        <title>Draft genome sequence of Psathyrella aberdarensis IHI B618.</title>
        <authorList>
            <person name="Buettner E."/>
            <person name="Kellner H."/>
        </authorList>
    </citation>
    <scope>NUCLEOTIDE SEQUENCE [LARGE SCALE GENOMIC DNA]</scope>
    <source>
        <strain evidence="1 2">IHI B618</strain>
    </source>
</reference>
<sequence length="285" mass="31757">MSSIEVYSPLDANLHLTLPHDHANSLYSTSPFAYRLDNEFDFVEISPMEKGGPCLFALDDHLVSSIIWAATRTKQIINRATKGVVPAVGVQAPIPDYMFDNLGMKKPRLVSLLERTSINPLKNIGDQFILTRLFHGLQQVGREAIDWIVEARWRSQLMGKRSLWDWEDPRILKPLGRMVGDPRLAHAAITGPQDAPSSPADSTTVVPPNSPASIASPVLPFSAMPQTDYEKAEDNVNMFLQLVLHPTASRYALHYPLIDVFDGSPHVNNGYISEDEGDRMEVDED</sequence>
<dbReference type="Proteomes" id="UP000290288">
    <property type="component" value="Unassembled WGS sequence"/>
</dbReference>
<keyword evidence="2" id="KW-1185">Reference proteome</keyword>
<name>A0A4Q2D3X8_9AGAR</name>
<proteinExistence type="predicted"/>
<evidence type="ECO:0000313" key="1">
    <source>
        <dbReference type="EMBL" id="RXW14020.1"/>
    </source>
</evidence>
<accession>A0A4Q2D3X8</accession>
<gene>
    <name evidence="1" type="ORF">EST38_g11836</name>
</gene>
<dbReference type="EMBL" id="SDEE01000782">
    <property type="protein sequence ID" value="RXW14020.1"/>
    <property type="molecule type" value="Genomic_DNA"/>
</dbReference>
<organism evidence="1 2">
    <name type="scientific">Candolleomyces aberdarensis</name>
    <dbReference type="NCBI Taxonomy" id="2316362"/>
    <lineage>
        <taxon>Eukaryota</taxon>
        <taxon>Fungi</taxon>
        <taxon>Dikarya</taxon>
        <taxon>Basidiomycota</taxon>
        <taxon>Agaricomycotina</taxon>
        <taxon>Agaricomycetes</taxon>
        <taxon>Agaricomycetidae</taxon>
        <taxon>Agaricales</taxon>
        <taxon>Agaricineae</taxon>
        <taxon>Psathyrellaceae</taxon>
        <taxon>Candolleomyces</taxon>
    </lineage>
</organism>
<comment type="caution">
    <text evidence="1">The sequence shown here is derived from an EMBL/GenBank/DDBJ whole genome shotgun (WGS) entry which is preliminary data.</text>
</comment>
<evidence type="ECO:0000313" key="2">
    <source>
        <dbReference type="Proteomes" id="UP000290288"/>
    </source>
</evidence>
<protein>
    <submittedName>
        <fullName evidence="1">Uncharacterized protein</fullName>
    </submittedName>
</protein>
<dbReference type="AlphaFoldDB" id="A0A4Q2D3X8"/>
<dbReference type="OrthoDB" id="3012058at2759"/>